<dbReference type="PANTHER" id="PTHR40076:SF1">
    <property type="entry name" value="MEMBRANE PROTEIN"/>
    <property type="match status" value="1"/>
</dbReference>
<proteinExistence type="predicted"/>
<dbReference type="PANTHER" id="PTHR40076">
    <property type="entry name" value="MEMBRANE PROTEIN-RELATED"/>
    <property type="match status" value="1"/>
</dbReference>
<accession>A0A198A022</accession>
<evidence type="ECO:0000313" key="2">
    <source>
        <dbReference type="EMBL" id="OAS14804.1"/>
    </source>
</evidence>
<dbReference type="Pfam" id="PF06161">
    <property type="entry name" value="DUF975"/>
    <property type="match status" value="1"/>
</dbReference>
<dbReference type="AlphaFoldDB" id="A0A198A022"/>
<reference evidence="2 3" key="1">
    <citation type="submission" date="2016-05" db="EMBL/GenBank/DDBJ databases">
        <title>Paenibacillus sp. 1ZS3-15 nov., isolated from the rhizosphere soil.</title>
        <authorList>
            <person name="Zhang X.X."/>
            <person name="Zhang J."/>
        </authorList>
    </citation>
    <scope>NUCLEOTIDE SEQUENCE [LARGE SCALE GENOMIC DNA]</scope>
    <source>
        <strain evidence="2 3">1ZS3-15</strain>
    </source>
</reference>
<evidence type="ECO:0008006" key="4">
    <source>
        <dbReference type="Google" id="ProtNLM"/>
    </source>
</evidence>
<keyword evidence="1" id="KW-0472">Membrane</keyword>
<protein>
    <recommendedName>
        <fullName evidence="4">DUF975 domain-containing protein</fullName>
    </recommendedName>
</protein>
<keyword evidence="1" id="KW-1133">Transmembrane helix</keyword>
<organism evidence="2 3">
    <name type="scientific">Paenibacillus oryzisoli</name>
    <dbReference type="NCBI Taxonomy" id="1850517"/>
    <lineage>
        <taxon>Bacteria</taxon>
        <taxon>Bacillati</taxon>
        <taxon>Bacillota</taxon>
        <taxon>Bacilli</taxon>
        <taxon>Bacillales</taxon>
        <taxon>Paenibacillaceae</taxon>
        <taxon>Paenibacillus</taxon>
    </lineage>
</organism>
<gene>
    <name evidence="2" type="ORF">A8708_04695</name>
</gene>
<dbReference type="EMBL" id="LYPB01000087">
    <property type="protein sequence ID" value="OAS14804.1"/>
    <property type="molecule type" value="Genomic_DNA"/>
</dbReference>
<dbReference type="Proteomes" id="UP000078454">
    <property type="component" value="Unassembled WGS sequence"/>
</dbReference>
<evidence type="ECO:0000313" key="3">
    <source>
        <dbReference type="Proteomes" id="UP000078454"/>
    </source>
</evidence>
<dbReference type="STRING" id="1850517.A8708_04695"/>
<sequence>MAVTTLLGTLLGPNTHWIVDIALFLFSGALMLSSVHYFLRLHRNERAEISDLLYGFNQLIPSTLTYLLFLLFILLWTLLLIIPGIIAGLRYAMTFYILNDEPDIKPHQAIKRSSEMMKGHKWNFFKLQLSFIGWYLLGIIAGFITIAALPYVQMNDPYWSGLIIALFTLPVLTYTAAATAAFYENLKAMQQGEQV</sequence>
<name>A0A198A022_9BACL</name>
<keyword evidence="1" id="KW-0812">Transmembrane</keyword>
<feature type="transmembrane region" description="Helical" evidence="1">
    <location>
        <begin position="131"/>
        <end position="152"/>
    </location>
</feature>
<feature type="transmembrane region" description="Helical" evidence="1">
    <location>
        <begin position="17"/>
        <end position="39"/>
    </location>
</feature>
<dbReference type="InterPro" id="IPR010380">
    <property type="entry name" value="DUF975"/>
</dbReference>
<comment type="caution">
    <text evidence="2">The sequence shown here is derived from an EMBL/GenBank/DDBJ whole genome shotgun (WGS) entry which is preliminary data.</text>
</comment>
<evidence type="ECO:0000256" key="1">
    <source>
        <dbReference type="SAM" id="Phobius"/>
    </source>
</evidence>
<feature type="transmembrane region" description="Helical" evidence="1">
    <location>
        <begin position="158"/>
        <end position="183"/>
    </location>
</feature>
<keyword evidence="3" id="KW-1185">Reference proteome</keyword>